<feature type="signal peptide" evidence="3">
    <location>
        <begin position="1"/>
        <end position="18"/>
    </location>
</feature>
<dbReference type="GO" id="GO:0008237">
    <property type="term" value="F:metallopeptidase activity"/>
    <property type="evidence" value="ECO:0007669"/>
    <property type="project" value="InterPro"/>
</dbReference>
<dbReference type="PANTHER" id="PTHR45726:SF3">
    <property type="entry name" value="LEUKOTRIENE A-4 HYDROLASE"/>
    <property type="match status" value="1"/>
</dbReference>
<sequence>MKKLIFNILFLSVFAIQAQNSKYWQQHVDYKMDVNMNVENYQYSGTQELEYTNNSPDTLHRVFYHLFNNAFQPESEMNARLKSIADPDSRMVINKGTRENPDFESRISKLSPEEIGYLHVTELSQDGEKVDFNEEGTILVVDLANEILPGEKTTFNLKFKGQVPVQIRRSGRNNADGVALSMTQWYPKLAEYDYEGWHADPYIAREFYGVWGDFDVKITIDKNYILGGSGVLQNAEEIGYGYQKEGVQVKKQKGKTLTWHFKAHDVHDFAWAADPEYIHDSMMTKSGVKLHFLYKNDPEVIDAWKKVQPKTAELLEFYNENIGPYPWKQYSVIQGGDGGMEYANCTLITGGKKLSGLYSTTAHELAHSWFQQLLGTNESEHPWMDEGFTTYISTLAKNQIAGKNSENHWQASYRDYYYIVRSGLEQPMTTHSDRYRVNAAYSVAAYDKGAVFLAQLGYIIGPENLAKTLNRYYDEWKFKHPSPNDFIRLAEKVTGAELSWYLNDWTRTTNHIDYGIDSVETSKENTTVNLQRIGLMPMPLDVKVTFADGSTDAYYIPLRIMRWEKPALEDQSRTVLYDWPWAFPNYQFEIPSSKGKVSEIVIDDTGLMADIDRSNNSWSASQASEDFGK</sequence>
<reference evidence="6" key="1">
    <citation type="submission" date="2018-03" db="EMBL/GenBank/DDBJ databases">
        <title>Gramella fulva sp. nov., isolated from a dry surface of tidal flat.</title>
        <authorList>
            <person name="Hwang S.H."/>
            <person name="Hwang W.M."/>
            <person name="Kang K."/>
            <person name="Ahn T.-Y."/>
        </authorList>
    </citation>
    <scope>NUCLEOTIDE SEQUENCE [LARGE SCALE GENOMIC DNA]</scope>
    <source>
        <strain evidence="6">SH35</strain>
    </source>
</reference>
<dbReference type="GO" id="GO:0008270">
    <property type="term" value="F:zinc ion binding"/>
    <property type="evidence" value="ECO:0007669"/>
    <property type="project" value="InterPro"/>
</dbReference>
<feature type="binding site" evidence="2">
    <location>
        <position position="386"/>
    </location>
    <ligand>
        <name>Zn(2+)</name>
        <dbReference type="ChEBI" id="CHEBI:29105"/>
        <note>catalytic</note>
    </ligand>
</feature>
<evidence type="ECO:0000259" key="4">
    <source>
        <dbReference type="Pfam" id="PF01433"/>
    </source>
</evidence>
<evidence type="ECO:0000256" key="2">
    <source>
        <dbReference type="PIRSR" id="PIRSR634015-3"/>
    </source>
</evidence>
<keyword evidence="6" id="KW-1185">Reference proteome</keyword>
<dbReference type="KEGG" id="grs:C7S20_05835"/>
<feature type="active site" description="Proton donor" evidence="1">
    <location>
        <position position="446"/>
    </location>
</feature>
<dbReference type="PANTHER" id="PTHR45726">
    <property type="entry name" value="LEUKOTRIENE A-4 HYDROLASE"/>
    <property type="match status" value="1"/>
</dbReference>
<dbReference type="OrthoDB" id="9814383at2"/>
<organism evidence="5 6">
    <name type="scientific">Christiangramia fulva</name>
    <dbReference type="NCBI Taxonomy" id="2126553"/>
    <lineage>
        <taxon>Bacteria</taxon>
        <taxon>Pseudomonadati</taxon>
        <taxon>Bacteroidota</taxon>
        <taxon>Flavobacteriia</taxon>
        <taxon>Flavobacteriales</taxon>
        <taxon>Flavobacteriaceae</taxon>
        <taxon>Christiangramia</taxon>
    </lineage>
</organism>
<keyword evidence="2" id="KW-0479">Metal-binding</keyword>
<protein>
    <submittedName>
        <fullName evidence="5">Peptidase M1</fullName>
    </submittedName>
</protein>
<name>A0A2R3Z3I3_9FLAO</name>
<evidence type="ECO:0000313" key="5">
    <source>
        <dbReference type="EMBL" id="AVR44824.1"/>
    </source>
</evidence>
<accession>A0A2R3Z3I3</accession>
<dbReference type="InterPro" id="IPR027268">
    <property type="entry name" value="Peptidase_M4/M1_CTD_sf"/>
</dbReference>
<dbReference type="Gene3D" id="1.10.390.10">
    <property type="entry name" value="Neutral Protease Domain 2"/>
    <property type="match status" value="1"/>
</dbReference>
<keyword evidence="3" id="KW-0732">Signal</keyword>
<dbReference type="AlphaFoldDB" id="A0A2R3Z3I3"/>
<dbReference type="Proteomes" id="UP000241507">
    <property type="component" value="Chromosome"/>
</dbReference>
<proteinExistence type="predicted"/>
<gene>
    <name evidence="5" type="ORF">C7S20_05835</name>
</gene>
<dbReference type="InterPro" id="IPR034015">
    <property type="entry name" value="M1_LTA4H"/>
</dbReference>
<feature type="chain" id="PRO_5015311627" evidence="3">
    <location>
        <begin position="19"/>
        <end position="629"/>
    </location>
</feature>
<dbReference type="EMBL" id="CP028136">
    <property type="protein sequence ID" value="AVR44824.1"/>
    <property type="molecule type" value="Genomic_DNA"/>
</dbReference>
<evidence type="ECO:0000313" key="6">
    <source>
        <dbReference type="Proteomes" id="UP000241507"/>
    </source>
</evidence>
<dbReference type="CDD" id="cd09604">
    <property type="entry name" value="M1_APN_like"/>
    <property type="match status" value="1"/>
</dbReference>
<feature type="binding site" evidence="2">
    <location>
        <position position="363"/>
    </location>
    <ligand>
        <name>Zn(2+)</name>
        <dbReference type="ChEBI" id="CHEBI:29105"/>
        <note>catalytic</note>
    </ligand>
</feature>
<feature type="domain" description="Peptidase M1 membrane alanine aminopeptidase" evidence="4">
    <location>
        <begin position="311"/>
        <end position="505"/>
    </location>
</feature>
<comment type="cofactor">
    <cofactor evidence="2">
        <name>Zn(2+)</name>
        <dbReference type="ChEBI" id="CHEBI:29105"/>
    </cofactor>
    <text evidence="2">Binds 1 zinc ion per subunit.</text>
</comment>
<dbReference type="SUPFAM" id="SSF55486">
    <property type="entry name" value="Metalloproteases ('zincins'), catalytic domain"/>
    <property type="match status" value="1"/>
</dbReference>
<dbReference type="Pfam" id="PF01433">
    <property type="entry name" value="Peptidase_M1"/>
    <property type="match status" value="1"/>
</dbReference>
<dbReference type="InterPro" id="IPR014782">
    <property type="entry name" value="Peptidase_M1_dom"/>
</dbReference>
<dbReference type="RefSeq" id="WP_107011602.1">
    <property type="nucleotide sequence ID" value="NZ_CP028136.1"/>
</dbReference>
<feature type="binding site" evidence="2">
    <location>
        <position position="367"/>
    </location>
    <ligand>
        <name>Zn(2+)</name>
        <dbReference type="ChEBI" id="CHEBI:29105"/>
        <note>catalytic</note>
    </ligand>
</feature>
<evidence type="ECO:0000256" key="3">
    <source>
        <dbReference type="SAM" id="SignalP"/>
    </source>
</evidence>
<feature type="active site" description="Proton acceptor" evidence="1">
    <location>
        <position position="364"/>
    </location>
</feature>
<keyword evidence="2" id="KW-0862">Zinc</keyword>
<evidence type="ECO:0000256" key="1">
    <source>
        <dbReference type="PIRSR" id="PIRSR634015-1"/>
    </source>
</evidence>